<feature type="region of interest" description="Disordered" evidence="1">
    <location>
        <begin position="25"/>
        <end position="71"/>
    </location>
</feature>
<feature type="compositionally biased region" description="Basic residues" evidence="1">
    <location>
        <begin position="130"/>
        <end position="139"/>
    </location>
</feature>
<dbReference type="EMBL" id="CADCVR010000027">
    <property type="protein sequence ID" value="CAA9483411.1"/>
    <property type="molecule type" value="Genomic_DNA"/>
</dbReference>
<feature type="compositionally biased region" description="Basic and acidic residues" evidence="1">
    <location>
        <begin position="217"/>
        <end position="226"/>
    </location>
</feature>
<gene>
    <name evidence="2" type="ORF">AVDCRST_MAG53-901</name>
</gene>
<feature type="compositionally biased region" description="Basic residues" evidence="1">
    <location>
        <begin position="11"/>
        <end position="20"/>
    </location>
</feature>
<dbReference type="AlphaFoldDB" id="A0A6J4RWD8"/>
<dbReference type="GO" id="GO:0018784">
    <property type="term" value="F:(S)-2-haloacid dehalogenase activity"/>
    <property type="evidence" value="ECO:0007669"/>
    <property type="project" value="UniProtKB-EC"/>
</dbReference>
<feature type="non-terminal residue" evidence="2">
    <location>
        <position position="238"/>
    </location>
</feature>
<organism evidence="2">
    <name type="scientific">uncultured Solirubrobacteraceae bacterium</name>
    <dbReference type="NCBI Taxonomy" id="1162706"/>
    <lineage>
        <taxon>Bacteria</taxon>
        <taxon>Bacillati</taxon>
        <taxon>Actinomycetota</taxon>
        <taxon>Thermoleophilia</taxon>
        <taxon>Solirubrobacterales</taxon>
        <taxon>Solirubrobacteraceae</taxon>
        <taxon>environmental samples</taxon>
    </lineage>
</organism>
<dbReference type="EC" id="3.8.1.2" evidence="2"/>
<evidence type="ECO:0000256" key="1">
    <source>
        <dbReference type="SAM" id="MobiDB-lite"/>
    </source>
</evidence>
<protein>
    <submittedName>
        <fullName evidence="2">2-haloalkanoic acid dehalogenase</fullName>
        <ecNumber evidence="2">3.8.1.2</ecNumber>
    </submittedName>
</protein>
<feature type="region of interest" description="Disordered" evidence="1">
    <location>
        <begin position="1"/>
        <end position="20"/>
    </location>
</feature>
<accession>A0A6J4RWD8</accession>
<proteinExistence type="predicted"/>
<feature type="region of interest" description="Disordered" evidence="1">
    <location>
        <begin position="128"/>
        <end position="238"/>
    </location>
</feature>
<feature type="non-terminal residue" evidence="2">
    <location>
        <position position="1"/>
    </location>
</feature>
<keyword evidence="2" id="KW-0378">Hydrolase</keyword>
<feature type="compositionally biased region" description="Basic and acidic residues" evidence="1">
    <location>
        <begin position="25"/>
        <end position="35"/>
    </location>
</feature>
<reference evidence="2" key="1">
    <citation type="submission" date="2020-02" db="EMBL/GenBank/DDBJ databases">
        <authorList>
            <person name="Meier V. D."/>
        </authorList>
    </citation>
    <scope>NUCLEOTIDE SEQUENCE</scope>
    <source>
        <strain evidence="2">AVDCRST_MAG53</strain>
    </source>
</reference>
<feature type="compositionally biased region" description="Basic and acidic residues" evidence="1">
    <location>
        <begin position="184"/>
        <end position="202"/>
    </location>
</feature>
<evidence type="ECO:0000313" key="2">
    <source>
        <dbReference type="EMBL" id="CAA9483411.1"/>
    </source>
</evidence>
<name>A0A6J4RWD8_9ACTN</name>
<sequence>GGHPYNARAHAASRKGHLGHVRRLRNADRLGDRHLPGLQAGGHEGRLLPRGQGSRPDHHALPPALPGGRGRVLRAVRRGAAPGRGEDRQGDRLGARALAGGVPARFRLALGTLQGDRPAAEEVLLQVLHGPRRQRRRQAARADAPPHPGRLRPRGHRPAGALLQAGPRALQRVRAPGRQQEGLGPHRLEPLPRCRAVREGQGARRLGQPAQGAARARSQEADRRGQEPPGGREAPRGV</sequence>